<evidence type="ECO:0000313" key="1">
    <source>
        <dbReference type="EMBL" id="CAB3385422.1"/>
    </source>
</evidence>
<organism evidence="1 2">
    <name type="scientific">Cloeon dipterum</name>
    <dbReference type="NCBI Taxonomy" id="197152"/>
    <lineage>
        <taxon>Eukaryota</taxon>
        <taxon>Metazoa</taxon>
        <taxon>Ecdysozoa</taxon>
        <taxon>Arthropoda</taxon>
        <taxon>Hexapoda</taxon>
        <taxon>Insecta</taxon>
        <taxon>Pterygota</taxon>
        <taxon>Palaeoptera</taxon>
        <taxon>Ephemeroptera</taxon>
        <taxon>Pisciforma</taxon>
        <taxon>Baetidae</taxon>
        <taxon>Cloeon</taxon>
    </lineage>
</organism>
<protein>
    <submittedName>
        <fullName evidence="1">Uncharacterized protein</fullName>
    </submittedName>
</protein>
<dbReference type="EMBL" id="CADEPI010000412">
    <property type="protein sequence ID" value="CAB3385422.1"/>
    <property type="molecule type" value="Genomic_DNA"/>
</dbReference>
<dbReference type="Proteomes" id="UP000494165">
    <property type="component" value="Unassembled WGS sequence"/>
</dbReference>
<keyword evidence="2" id="KW-1185">Reference proteome</keyword>
<reference evidence="1 2" key="1">
    <citation type="submission" date="2020-04" db="EMBL/GenBank/DDBJ databases">
        <authorList>
            <person name="Alioto T."/>
            <person name="Alioto T."/>
            <person name="Gomez Garrido J."/>
        </authorList>
    </citation>
    <scope>NUCLEOTIDE SEQUENCE [LARGE SCALE GENOMIC DNA]</scope>
</reference>
<dbReference type="AlphaFoldDB" id="A0A8S1DWH5"/>
<gene>
    <name evidence="1" type="ORF">CLODIP_2_CD04545</name>
</gene>
<sequence length="125" mass="14316">MLFWELRILKEMKRITAKFALKLPWMNNRCSYYEGSLAPEILYLNFLIKNEDQLFKLNKIAGREKGGGQNDDKTSIVAGGQNIKLRKGDAMTAFAACPSPSSEINKCVLFYTTKTCYKMQLYTIN</sequence>
<proteinExistence type="predicted"/>
<name>A0A8S1DWH5_9INSE</name>
<evidence type="ECO:0000313" key="2">
    <source>
        <dbReference type="Proteomes" id="UP000494165"/>
    </source>
</evidence>
<comment type="caution">
    <text evidence="1">The sequence shown here is derived from an EMBL/GenBank/DDBJ whole genome shotgun (WGS) entry which is preliminary data.</text>
</comment>
<accession>A0A8S1DWH5</accession>